<gene>
    <name evidence="13" type="ORF">H0I39_11080</name>
</gene>
<evidence type="ECO:0000313" key="14">
    <source>
        <dbReference type="Proteomes" id="UP000589716"/>
    </source>
</evidence>
<dbReference type="GO" id="GO:0005886">
    <property type="term" value="C:plasma membrane"/>
    <property type="evidence" value="ECO:0007669"/>
    <property type="project" value="UniProtKB-SubCell"/>
</dbReference>
<evidence type="ECO:0000256" key="11">
    <source>
        <dbReference type="ARBA" id="ARBA00045497"/>
    </source>
</evidence>
<keyword evidence="5 12" id="KW-0812">Transmembrane</keyword>
<evidence type="ECO:0000256" key="12">
    <source>
        <dbReference type="SAM" id="Phobius"/>
    </source>
</evidence>
<dbReference type="PANTHER" id="PTHR46494:SF1">
    <property type="entry name" value="CORA FAMILY METAL ION TRANSPORTER (EUROFUNG)"/>
    <property type="match status" value="1"/>
</dbReference>
<keyword evidence="4" id="KW-1003">Cell membrane</keyword>
<reference evidence="13 14" key="1">
    <citation type="submission" date="2020-07" db="EMBL/GenBank/DDBJ databases">
        <authorList>
            <person name="Maaloum M."/>
        </authorList>
    </citation>
    <scope>NUCLEOTIDE SEQUENCE [LARGE SCALE GENOMIC DNA]</scope>
    <source>
        <strain evidence="13 14">GCS-AN-3</strain>
    </source>
</reference>
<dbReference type="InterPro" id="IPR045863">
    <property type="entry name" value="CorA_TM1_TM2"/>
</dbReference>
<organism evidence="13 14">
    <name type="scientific">Ottowia beijingensis</name>
    <dbReference type="NCBI Taxonomy" id="1207057"/>
    <lineage>
        <taxon>Bacteria</taxon>
        <taxon>Pseudomonadati</taxon>
        <taxon>Pseudomonadota</taxon>
        <taxon>Betaproteobacteria</taxon>
        <taxon>Burkholderiales</taxon>
        <taxon>Comamonadaceae</taxon>
        <taxon>Ottowia</taxon>
    </lineage>
</organism>
<dbReference type="GO" id="GO:0000287">
    <property type="term" value="F:magnesium ion binding"/>
    <property type="evidence" value="ECO:0007669"/>
    <property type="project" value="TreeGrafter"/>
</dbReference>
<dbReference type="InterPro" id="IPR002523">
    <property type="entry name" value="MgTranspt_CorA/ZnTranspt_ZntB"/>
</dbReference>
<name>A0A853IT14_9BURK</name>
<feature type="transmembrane region" description="Helical" evidence="12">
    <location>
        <begin position="356"/>
        <end position="374"/>
    </location>
</feature>
<protein>
    <submittedName>
        <fullName evidence="13">Magnesium transporter CorA family protein</fullName>
    </submittedName>
</protein>
<evidence type="ECO:0000256" key="8">
    <source>
        <dbReference type="ARBA" id="ARBA00023065"/>
    </source>
</evidence>
<evidence type="ECO:0000256" key="7">
    <source>
        <dbReference type="ARBA" id="ARBA00022989"/>
    </source>
</evidence>
<dbReference type="RefSeq" id="WP_180550513.1">
    <property type="nucleotide sequence ID" value="NZ_JACCKX010000001.1"/>
</dbReference>
<dbReference type="EMBL" id="JACCKX010000001">
    <property type="protein sequence ID" value="NZA02155.1"/>
    <property type="molecule type" value="Genomic_DNA"/>
</dbReference>
<comment type="catalytic activity">
    <reaction evidence="10">
        <text>Mg(2+)(in) = Mg(2+)(out)</text>
        <dbReference type="Rhea" id="RHEA:29827"/>
        <dbReference type="ChEBI" id="CHEBI:18420"/>
    </reaction>
</comment>
<accession>A0A853IT14</accession>
<keyword evidence="3" id="KW-0813">Transport</keyword>
<keyword evidence="9 12" id="KW-0472">Membrane</keyword>
<dbReference type="Pfam" id="PF01544">
    <property type="entry name" value="CorA"/>
    <property type="match status" value="1"/>
</dbReference>
<dbReference type="AlphaFoldDB" id="A0A853IT14"/>
<evidence type="ECO:0000256" key="4">
    <source>
        <dbReference type="ARBA" id="ARBA00022475"/>
    </source>
</evidence>
<keyword evidence="8" id="KW-0406">Ion transport</keyword>
<dbReference type="SUPFAM" id="SSF144083">
    <property type="entry name" value="Magnesium transport protein CorA, transmembrane region"/>
    <property type="match status" value="1"/>
</dbReference>
<keyword evidence="14" id="KW-1185">Reference proteome</keyword>
<dbReference type="FunFam" id="1.20.58.340:FF:000004">
    <property type="entry name" value="Magnesium transport protein CorA"/>
    <property type="match status" value="1"/>
</dbReference>
<evidence type="ECO:0000256" key="5">
    <source>
        <dbReference type="ARBA" id="ARBA00022692"/>
    </source>
</evidence>
<dbReference type="SUPFAM" id="SSF143865">
    <property type="entry name" value="CorA soluble domain-like"/>
    <property type="match status" value="1"/>
</dbReference>
<dbReference type="Proteomes" id="UP000589716">
    <property type="component" value="Unassembled WGS sequence"/>
</dbReference>
<feature type="transmembrane region" description="Helical" evidence="12">
    <location>
        <begin position="323"/>
        <end position="344"/>
    </location>
</feature>
<evidence type="ECO:0000313" key="13">
    <source>
        <dbReference type="EMBL" id="NZA02155.1"/>
    </source>
</evidence>
<comment type="similarity">
    <text evidence="2">Belongs to the CorA metal ion transporter (MIT) (TC 1.A.35) family.</text>
</comment>
<dbReference type="GO" id="GO:0015095">
    <property type="term" value="F:magnesium ion transmembrane transporter activity"/>
    <property type="evidence" value="ECO:0007669"/>
    <property type="project" value="TreeGrafter"/>
</dbReference>
<comment type="caution">
    <text evidence="13">The sequence shown here is derived from an EMBL/GenBank/DDBJ whole genome shotgun (WGS) entry which is preliminary data.</text>
</comment>
<dbReference type="PANTHER" id="PTHR46494">
    <property type="entry name" value="CORA FAMILY METAL ION TRANSPORTER (EUROFUNG)"/>
    <property type="match status" value="1"/>
</dbReference>
<evidence type="ECO:0000256" key="2">
    <source>
        <dbReference type="ARBA" id="ARBA00009765"/>
    </source>
</evidence>
<dbReference type="InterPro" id="IPR045861">
    <property type="entry name" value="CorA_cytoplasmic_dom"/>
</dbReference>
<keyword evidence="6" id="KW-0460">Magnesium</keyword>
<evidence type="ECO:0000256" key="10">
    <source>
        <dbReference type="ARBA" id="ARBA00034269"/>
    </source>
</evidence>
<comment type="subcellular location">
    <subcellularLocation>
        <location evidence="1">Cell membrane</location>
        <topology evidence="1">Multi-pass membrane protein</topology>
    </subcellularLocation>
</comment>
<evidence type="ECO:0000256" key="3">
    <source>
        <dbReference type="ARBA" id="ARBA00022448"/>
    </source>
</evidence>
<evidence type="ECO:0000256" key="1">
    <source>
        <dbReference type="ARBA" id="ARBA00004651"/>
    </source>
</evidence>
<evidence type="ECO:0000256" key="6">
    <source>
        <dbReference type="ARBA" id="ARBA00022842"/>
    </source>
</evidence>
<keyword evidence="7 12" id="KW-1133">Transmembrane helix</keyword>
<dbReference type="GO" id="GO:0050897">
    <property type="term" value="F:cobalt ion binding"/>
    <property type="evidence" value="ECO:0007669"/>
    <property type="project" value="TreeGrafter"/>
</dbReference>
<proteinExistence type="inferred from homology"/>
<evidence type="ECO:0000256" key="9">
    <source>
        <dbReference type="ARBA" id="ARBA00023136"/>
    </source>
</evidence>
<dbReference type="GO" id="GO:0015087">
    <property type="term" value="F:cobalt ion transmembrane transporter activity"/>
    <property type="evidence" value="ECO:0007669"/>
    <property type="project" value="TreeGrafter"/>
</dbReference>
<dbReference type="CDD" id="cd12822">
    <property type="entry name" value="TmCorA-like"/>
    <property type="match status" value="1"/>
</dbReference>
<dbReference type="Gene3D" id="1.20.58.340">
    <property type="entry name" value="Magnesium transport protein CorA, transmembrane region"/>
    <property type="match status" value="2"/>
</dbReference>
<sequence length="385" mass="42993">MQIVEFTASSLRFVDSPPEAAPADGFVWVYLDRTEFVRRQAELQAAAQRLGGSPLLDLHVQDLSSDGHPSHYDGTSVYDMVIFRRLASLAEVQHEQDHASAIARYHSLGAGAPAPAEAAVPEAFSRIDSRAVGFAVFDRLLVSVHPAGCYTATTFIQRFAADAKLSVDAASVRNRVPQGPADLVLRLLNAMVDSYLELRKDLTSALEQAQNELLKPDPHHGAWNAMMHARRRLHALQDLCEEQLDAMQEWLDTLRELPLAAYSAEPVVAQQRRDQLIARAVDVTEHIDRVLHHARRLEQSAETVVQIHFAAQGHRTNDIMRTLTAVTAIFLPLNLFTGFFGMNFEHLPLIHSPEGMWAALALLVLIAAGILIVFRRRRYLTRSRR</sequence>
<comment type="function">
    <text evidence="11">Mediates influx of magnesium ions. Alternates between open and closed states. Activated by low cytoplasmic Mg(2+) levels. Inactive when cytoplasmic Mg(2+) levels are high.</text>
</comment>